<dbReference type="Proteomes" id="UP000192486">
    <property type="component" value="Chromosome"/>
</dbReference>
<evidence type="ECO:0000313" key="2">
    <source>
        <dbReference type="Proteomes" id="UP000192486"/>
    </source>
</evidence>
<dbReference type="EMBL" id="CP015108">
    <property type="protein sequence ID" value="ARF13665.1"/>
    <property type="molecule type" value="Genomic_DNA"/>
</dbReference>
<name>A0ABN4YS44_SPOUR</name>
<organism evidence="1 2">
    <name type="scientific">Sporosarcina ureae</name>
    <dbReference type="NCBI Taxonomy" id="1571"/>
    <lineage>
        <taxon>Bacteria</taxon>
        <taxon>Bacillati</taxon>
        <taxon>Bacillota</taxon>
        <taxon>Bacilli</taxon>
        <taxon>Bacillales</taxon>
        <taxon>Caryophanaceae</taxon>
        <taxon>Sporosarcina</taxon>
    </lineage>
</organism>
<evidence type="ECO:0000313" key="1">
    <source>
        <dbReference type="EMBL" id="ARF13665.1"/>
    </source>
</evidence>
<accession>A0ABN4YS44</accession>
<proteinExistence type="predicted"/>
<gene>
    <name evidence="1" type="ORF">SporoS204_05525</name>
</gene>
<protein>
    <submittedName>
        <fullName evidence="1">Uncharacterized protein</fullName>
    </submittedName>
</protein>
<reference evidence="1 2" key="1">
    <citation type="submission" date="2016-04" db="EMBL/GenBank/DDBJ databases">
        <title>Comparative Genomics and Epigenetics of Sporosarcina ureae.</title>
        <authorList>
            <person name="Oliver A.S."/>
            <person name="Cooper K.K."/>
        </authorList>
    </citation>
    <scope>NUCLEOTIDE SEQUENCE [LARGE SCALE GENOMIC DNA]</scope>
    <source>
        <strain evidence="1 2">S204</strain>
    </source>
</reference>
<sequence>MTEMWGNELVRDVIERITRCYERIRGMTERVAVGIERVAPTIERELSHNERLHELMSARAIALPMLHVNERIIGMIDRINR</sequence>
<keyword evidence="2" id="KW-1185">Reference proteome</keyword>